<evidence type="ECO:0000313" key="4">
    <source>
        <dbReference type="Proteomes" id="UP000712281"/>
    </source>
</evidence>
<dbReference type="EMBL" id="QGKW02001940">
    <property type="protein sequence ID" value="KAF2559170.1"/>
    <property type="molecule type" value="Genomic_DNA"/>
</dbReference>
<gene>
    <name evidence="3" type="ORF">F2Q68_00015095</name>
    <name evidence="2" type="ORF">F2Q70_00021552</name>
</gene>
<dbReference type="AlphaFoldDB" id="A0A8S9HPX6"/>
<accession>A0A8S9HPX6</accession>
<dbReference type="Proteomes" id="UP000712281">
    <property type="component" value="Unassembled WGS sequence"/>
</dbReference>
<name>A0A8S9HPX6_BRACR</name>
<sequence length="93" mass="10819">MKTIAYRVIPITFMLDSAAILRSVLVFNMLSSQKEYFYHHQYRVREILMTIAKVSEVCTKSKSLNIDHSHHENINAARDSPDCKQFKGIRDCN</sequence>
<proteinExistence type="predicted"/>
<organism evidence="3 4">
    <name type="scientific">Brassica cretica</name>
    <name type="common">Mustard</name>
    <dbReference type="NCBI Taxonomy" id="69181"/>
    <lineage>
        <taxon>Eukaryota</taxon>
        <taxon>Viridiplantae</taxon>
        <taxon>Streptophyta</taxon>
        <taxon>Embryophyta</taxon>
        <taxon>Tracheophyta</taxon>
        <taxon>Spermatophyta</taxon>
        <taxon>Magnoliopsida</taxon>
        <taxon>eudicotyledons</taxon>
        <taxon>Gunneridae</taxon>
        <taxon>Pentapetalae</taxon>
        <taxon>rosids</taxon>
        <taxon>malvids</taxon>
        <taxon>Brassicales</taxon>
        <taxon>Brassicaceae</taxon>
        <taxon>Brassiceae</taxon>
        <taxon>Brassica</taxon>
    </lineage>
</organism>
<protein>
    <submittedName>
        <fullName evidence="3">Uncharacterized protein</fullName>
    </submittedName>
</protein>
<evidence type="ECO:0000313" key="2">
    <source>
        <dbReference type="EMBL" id="KAF2546456.1"/>
    </source>
</evidence>
<dbReference type="EMBL" id="QGKY02001925">
    <property type="protein sequence ID" value="KAF2546456.1"/>
    <property type="molecule type" value="Genomic_DNA"/>
</dbReference>
<feature type="transmembrane region" description="Helical" evidence="1">
    <location>
        <begin position="6"/>
        <end position="30"/>
    </location>
</feature>
<keyword evidence="1" id="KW-0472">Membrane</keyword>
<comment type="caution">
    <text evidence="3">The sequence shown here is derived from an EMBL/GenBank/DDBJ whole genome shotgun (WGS) entry which is preliminary data.</text>
</comment>
<evidence type="ECO:0000256" key="1">
    <source>
        <dbReference type="SAM" id="Phobius"/>
    </source>
</evidence>
<reference evidence="3" key="1">
    <citation type="submission" date="2019-12" db="EMBL/GenBank/DDBJ databases">
        <title>Genome sequencing and annotation of Brassica cretica.</title>
        <authorList>
            <person name="Studholme D.J."/>
            <person name="Sarris P.F."/>
        </authorList>
    </citation>
    <scope>NUCLEOTIDE SEQUENCE</scope>
    <source>
        <strain evidence="3">PFS-001/15</strain>
        <strain evidence="2">PFS-102/07</strain>
        <tissue evidence="3">Leaf</tissue>
    </source>
</reference>
<keyword evidence="1" id="KW-0812">Transmembrane</keyword>
<evidence type="ECO:0000313" key="3">
    <source>
        <dbReference type="EMBL" id="KAF2559170.1"/>
    </source>
</evidence>
<keyword evidence="1" id="KW-1133">Transmembrane helix</keyword>